<protein>
    <submittedName>
        <fullName evidence="6">ATP-binding cassette domain-containing protein</fullName>
    </submittedName>
</protein>
<organism evidence="6 7">
    <name type="scientific">Amycolatopsis pithecellobii</name>
    <dbReference type="NCBI Taxonomy" id="664692"/>
    <lineage>
        <taxon>Bacteria</taxon>
        <taxon>Bacillati</taxon>
        <taxon>Actinomycetota</taxon>
        <taxon>Actinomycetes</taxon>
        <taxon>Pseudonocardiales</taxon>
        <taxon>Pseudonocardiaceae</taxon>
        <taxon>Amycolatopsis</taxon>
    </lineage>
</organism>
<dbReference type="InterPro" id="IPR027417">
    <property type="entry name" value="P-loop_NTPase"/>
</dbReference>
<accession>A0A6N7Z0Z0</accession>
<dbReference type="GO" id="GO:0005524">
    <property type="term" value="F:ATP binding"/>
    <property type="evidence" value="ECO:0007669"/>
    <property type="project" value="UniProtKB-KW"/>
</dbReference>
<dbReference type="InterPro" id="IPR013563">
    <property type="entry name" value="Oligopep_ABC_C"/>
</dbReference>
<dbReference type="GO" id="GO:0016887">
    <property type="term" value="F:ATP hydrolysis activity"/>
    <property type="evidence" value="ECO:0007669"/>
    <property type="project" value="InterPro"/>
</dbReference>
<dbReference type="EMBL" id="WMBA01000057">
    <property type="protein sequence ID" value="MTD57978.1"/>
    <property type="molecule type" value="Genomic_DNA"/>
</dbReference>
<dbReference type="PROSITE" id="PS00211">
    <property type="entry name" value="ABC_TRANSPORTER_1"/>
    <property type="match status" value="1"/>
</dbReference>
<dbReference type="Pfam" id="PF08352">
    <property type="entry name" value="oligo_HPY"/>
    <property type="match status" value="1"/>
</dbReference>
<dbReference type="SUPFAM" id="SSF52540">
    <property type="entry name" value="P-loop containing nucleoside triphosphate hydrolases"/>
    <property type="match status" value="1"/>
</dbReference>
<evidence type="ECO:0000256" key="1">
    <source>
        <dbReference type="ARBA" id="ARBA00005417"/>
    </source>
</evidence>
<dbReference type="PANTHER" id="PTHR43776">
    <property type="entry name" value="TRANSPORT ATP-BINDING PROTEIN"/>
    <property type="match status" value="1"/>
</dbReference>
<keyword evidence="2" id="KW-0813">Transport</keyword>
<proteinExistence type="inferred from homology"/>
<dbReference type="SMART" id="SM00382">
    <property type="entry name" value="AAA"/>
    <property type="match status" value="1"/>
</dbReference>
<evidence type="ECO:0000256" key="2">
    <source>
        <dbReference type="ARBA" id="ARBA00022448"/>
    </source>
</evidence>
<dbReference type="InterPro" id="IPR017871">
    <property type="entry name" value="ABC_transporter-like_CS"/>
</dbReference>
<dbReference type="GO" id="GO:0015833">
    <property type="term" value="P:peptide transport"/>
    <property type="evidence" value="ECO:0007669"/>
    <property type="project" value="InterPro"/>
</dbReference>
<reference evidence="6 7" key="1">
    <citation type="submission" date="2019-11" db="EMBL/GenBank/DDBJ databases">
        <title>Draft genome of Amycolatopsis RM579.</title>
        <authorList>
            <person name="Duangmal K."/>
            <person name="Mingma R."/>
        </authorList>
    </citation>
    <scope>NUCLEOTIDE SEQUENCE [LARGE SCALE GENOMIC DNA]</scope>
    <source>
        <strain evidence="6 7">RM579</strain>
    </source>
</reference>
<dbReference type="PANTHER" id="PTHR43776:SF7">
    <property type="entry name" value="D,D-DIPEPTIDE TRANSPORT ATP-BINDING PROTEIN DDPF-RELATED"/>
    <property type="match status" value="1"/>
</dbReference>
<dbReference type="Pfam" id="PF00005">
    <property type="entry name" value="ABC_tran"/>
    <property type="match status" value="1"/>
</dbReference>
<dbReference type="NCBIfam" id="TIGR01727">
    <property type="entry name" value="oligo_HPY"/>
    <property type="match status" value="1"/>
</dbReference>
<dbReference type="AlphaFoldDB" id="A0A6N7Z0Z0"/>
<dbReference type="CDD" id="cd03257">
    <property type="entry name" value="ABC_NikE_OppD_transporters"/>
    <property type="match status" value="1"/>
</dbReference>
<gene>
    <name evidence="6" type="ORF">GKO32_28935</name>
</gene>
<evidence type="ECO:0000313" key="7">
    <source>
        <dbReference type="Proteomes" id="UP000440096"/>
    </source>
</evidence>
<comment type="similarity">
    <text evidence="1">Belongs to the ABC transporter superfamily.</text>
</comment>
<name>A0A6N7Z0Z0_9PSEU</name>
<dbReference type="InterPro" id="IPR050319">
    <property type="entry name" value="ABC_transp_ATP-bind"/>
</dbReference>
<feature type="domain" description="ABC transporter" evidence="5">
    <location>
        <begin position="6"/>
        <end position="247"/>
    </location>
</feature>
<keyword evidence="4 6" id="KW-0067">ATP-binding</keyword>
<evidence type="ECO:0000256" key="4">
    <source>
        <dbReference type="ARBA" id="ARBA00022840"/>
    </source>
</evidence>
<evidence type="ECO:0000313" key="6">
    <source>
        <dbReference type="EMBL" id="MTD57978.1"/>
    </source>
</evidence>
<dbReference type="FunFam" id="3.40.50.300:FF:000016">
    <property type="entry name" value="Oligopeptide ABC transporter ATP-binding component"/>
    <property type="match status" value="1"/>
</dbReference>
<keyword evidence="7" id="KW-1185">Reference proteome</keyword>
<dbReference type="Gene3D" id="3.40.50.300">
    <property type="entry name" value="P-loop containing nucleotide triphosphate hydrolases"/>
    <property type="match status" value="1"/>
</dbReference>
<evidence type="ECO:0000259" key="5">
    <source>
        <dbReference type="PROSITE" id="PS50893"/>
    </source>
</evidence>
<keyword evidence="3" id="KW-0547">Nucleotide-binding</keyword>
<sequence>MVTALLEVADLRVEFPVGRRRRLPAVDGVDLTVKQGEILGLVGESGCGKSTLARTLVGLQAPSAGLIRLGGKDVPARRPAALRKRIQLVFQDPGSSLDPRQTVREALQAPLRVHKLTDRAGEEKRVRELLNLVELSERLLDAKPGRLSGGQRQRVAIARALAVEPDILIADEAVSALDASATGSVLNLLTDLRTSLGLTVVFISHDLSVVRSLCDRVAVMYLGRVVETGSVEEVFTRPRHPYLRALLASIPRIGEPLVPPPLEGDEPPSILTLPTGCRFTTRCPLAEQICREQEPILKAIGPGAVACHLV</sequence>
<dbReference type="GO" id="GO:0055085">
    <property type="term" value="P:transmembrane transport"/>
    <property type="evidence" value="ECO:0007669"/>
    <property type="project" value="UniProtKB-ARBA"/>
</dbReference>
<comment type="caution">
    <text evidence="6">The sequence shown here is derived from an EMBL/GenBank/DDBJ whole genome shotgun (WGS) entry which is preliminary data.</text>
</comment>
<dbReference type="PROSITE" id="PS50893">
    <property type="entry name" value="ABC_TRANSPORTER_2"/>
    <property type="match status" value="1"/>
</dbReference>
<dbReference type="InterPro" id="IPR003593">
    <property type="entry name" value="AAA+_ATPase"/>
</dbReference>
<dbReference type="InterPro" id="IPR003439">
    <property type="entry name" value="ABC_transporter-like_ATP-bd"/>
</dbReference>
<dbReference type="Proteomes" id="UP000440096">
    <property type="component" value="Unassembled WGS sequence"/>
</dbReference>
<evidence type="ECO:0000256" key="3">
    <source>
        <dbReference type="ARBA" id="ARBA00022741"/>
    </source>
</evidence>